<keyword evidence="2" id="KW-0813">Transport</keyword>
<evidence type="ECO:0000256" key="5">
    <source>
        <dbReference type="ARBA" id="ARBA00022989"/>
    </source>
</evidence>
<proteinExistence type="predicted"/>
<feature type="transmembrane region" description="Helical" evidence="8">
    <location>
        <begin position="42"/>
        <end position="63"/>
    </location>
</feature>
<dbReference type="PANTHER" id="PTHR43341">
    <property type="entry name" value="AMINO ACID PERMEASE"/>
    <property type="match status" value="1"/>
</dbReference>
<sequence length="529" mass="57624">MGKTDEIVAAAGRSDASSDPEKQSVRDASTHELERGFSANHLQFLAIGGAVGTGLFIGSGSALATAGPVSCLISYLFVGTILYAVMTSLGEMATYLPVPGSFTSYNTRFIDPALGFAIGWLYWFSWAITFALELTAAGLIIQYWNDSISIGVWIAIFWVLFTAANFAPVKWFGEMEMWFVSIKVVTILGFILFAICIDAGASHQGYLGFKYWKSPGPCASYDSSMEPATGKFVAFWDVLITAAFSYQGAELVGIGAGEARDPHKTVPKAIRNTFWGILFLFVATIFFLGLLVPYTNSDLSNSGYSAASSPLVIAVNLAHVKVLPDILNAVLLTAVLSAANSNAYSGSRILLALANQGHAPRFMTRVNKHNIPYVAIAFTSAFGLLGFLNLSDGGTEAFNWFLDITAVAGLICWGSINLCHIRFQKALKFHGIDRKTLPYRAPLQPYLSYYGLFFIVLIVFTQGFTAFIPWSTVNFFTAYISLILFVVLYAGYWIAYRPGFVKLADVDLHKGQMQSETAEMADKSPELSS</sequence>
<keyword evidence="4" id="KW-0029">Amino-acid transport</keyword>
<feature type="transmembrane region" description="Helical" evidence="8">
    <location>
        <begin position="178"/>
        <end position="201"/>
    </location>
</feature>
<feature type="compositionally biased region" description="Basic and acidic residues" evidence="7">
    <location>
        <begin position="19"/>
        <end position="30"/>
    </location>
</feature>
<evidence type="ECO:0000256" key="8">
    <source>
        <dbReference type="SAM" id="Phobius"/>
    </source>
</evidence>
<dbReference type="PIRSF" id="PIRSF006060">
    <property type="entry name" value="AA_transporter"/>
    <property type="match status" value="1"/>
</dbReference>
<evidence type="ECO:0000313" key="11">
    <source>
        <dbReference type="Proteomes" id="UP000241462"/>
    </source>
</evidence>
<dbReference type="Gene3D" id="1.20.1740.10">
    <property type="entry name" value="Amino acid/polyamine transporter I"/>
    <property type="match status" value="1"/>
</dbReference>
<feature type="transmembrane region" description="Helical" evidence="8">
    <location>
        <begin position="447"/>
        <end position="470"/>
    </location>
</feature>
<dbReference type="Proteomes" id="UP000241462">
    <property type="component" value="Unassembled WGS sequence"/>
</dbReference>
<feature type="region of interest" description="Disordered" evidence="7">
    <location>
        <begin position="1"/>
        <end position="30"/>
    </location>
</feature>
<feature type="transmembrane region" description="Helical" evidence="8">
    <location>
        <begin position="75"/>
        <end position="96"/>
    </location>
</feature>
<dbReference type="InParanoid" id="A0A2T3AIY0"/>
<evidence type="ECO:0000256" key="2">
    <source>
        <dbReference type="ARBA" id="ARBA00022448"/>
    </source>
</evidence>
<evidence type="ECO:0000256" key="3">
    <source>
        <dbReference type="ARBA" id="ARBA00022692"/>
    </source>
</evidence>
<dbReference type="InterPro" id="IPR004840">
    <property type="entry name" value="Amino_acid_permease_CS"/>
</dbReference>
<dbReference type="OrthoDB" id="3900342at2759"/>
<dbReference type="PROSITE" id="PS00218">
    <property type="entry name" value="AMINO_ACID_PERMEASE_1"/>
    <property type="match status" value="1"/>
</dbReference>
<feature type="transmembrane region" description="Helical" evidence="8">
    <location>
        <begin position="326"/>
        <end position="351"/>
    </location>
</feature>
<keyword evidence="11" id="KW-1185">Reference proteome</keyword>
<dbReference type="InterPro" id="IPR050524">
    <property type="entry name" value="APC_YAT"/>
</dbReference>
<evidence type="ECO:0000256" key="6">
    <source>
        <dbReference type="ARBA" id="ARBA00023136"/>
    </source>
</evidence>
<protein>
    <submittedName>
        <fullName evidence="10">Arginine permease</fullName>
    </submittedName>
</protein>
<feature type="transmembrane region" description="Helical" evidence="8">
    <location>
        <begin position="397"/>
        <end position="419"/>
    </location>
</feature>
<dbReference type="Pfam" id="PF00324">
    <property type="entry name" value="AA_permease"/>
    <property type="match status" value="1"/>
</dbReference>
<feature type="transmembrane region" description="Helical" evidence="8">
    <location>
        <begin position="274"/>
        <end position="294"/>
    </location>
</feature>
<name>A0A2T3AIY0_9PEZI</name>
<feature type="transmembrane region" description="Helical" evidence="8">
    <location>
        <begin position="148"/>
        <end position="166"/>
    </location>
</feature>
<organism evidence="10 11">
    <name type="scientific">Coniella lustricola</name>
    <dbReference type="NCBI Taxonomy" id="2025994"/>
    <lineage>
        <taxon>Eukaryota</taxon>
        <taxon>Fungi</taxon>
        <taxon>Dikarya</taxon>
        <taxon>Ascomycota</taxon>
        <taxon>Pezizomycotina</taxon>
        <taxon>Sordariomycetes</taxon>
        <taxon>Sordariomycetidae</taxon>
        <taxon>Diaporthales</taxon>
        <taxon>Schizoparmaceae</taxon>
        <taxon>Coniella</taxon>
    </lineage>
</organism>
<dbReference type="GO" id="GO:0015171">
    <property type="term" value="F:amino acid transmembrane transporter activity"/>
    <property type="evidence" value="ECO:0007669"/>
    <property type="project" value="TreeGrafter"/>
</dbReference>
<dbReference type="FunFam" id="1.20.1740.10:FF:000006">
    <property type="entry name" value="General amino acid permease"/>
    <property type="match status" value="1"/>
</dbReference>
<dbReference type="AlphaFoldDB" id="A0A2T3AIY0"/>
<dbReference type="GO" id="GO:0016020">
    <property type="term" value="C:membrane"/>
    <property type="evidence" value="ECO:0007669"/>
    <property type="project" value="UniProtKB-SubCell"/>
</dbReference>
<comment type="subcellular location">
    <subcellularLocation>
        <location evidence="1">Membrane</location>
        <topology evidence="1">Multi-pass membrane protein</topology>
    </subcellularLocation>
</comment>
<dbReference type="EMBL" id="KZ678383">
    <property type="protein sequence ID" value="PSS00513.1"/>
    <property type="molecule type" value="Genomic_DNA"/>
</dbReference>
<evidence type="ECO:0000313" key="10">
    <source>
        <dbReference type="EMBL" id="PSS00513.1"/>
    </source>
</evidence>
<dbReference type="FunCoup" id="A0A2T3AIY0">
    <property type="interactions" value="149"/>
</dbReference>
<accession>A0A2T3AIY0</accession>
<keyword evidence="3 8" id="KW-0812">Transmembrane</keyword>
<dbReference type="PANTHER" id="PTHR43341:SF4">
    <property type="entry name" value="ARGININE PERMEASE CAN1-RELATED"/>
    <property type="match status" value="1"/>
</dbReference>
<dbReference type="STRING" id="2025994.A0A2T3AIY0"/>
<feature type="transmembrane region" description="Helical" evidence="8">
    <location>
        <begin position="476"/>
        <end position="495"/>
    </location>
</feature>
<evidence type="ECO:0000256" key="4">
    <source>
        <dbReference type="ARBA" id="ARBA00022970"/>
    </source>
</evidence>
<feature type="transmembrane region" description="Helical" evidence="8">
    <location>
        <begin position="371"/>
        <end position="391"/>
    </location>
</feature>
<feature type="domain" description="Amino acid permease/ SLC12A" evidence="9">
    <location>
        <begin position="41"/>
        <end position="500"/>
    </location>
</feature>
<evidence type="ECO:0000256" key="7">
    <source>
        <dbReference type="SAM" id="MobiDB-lite"/>
    </source>
</evidence>
<keyword evidence="5 8" id="KW-1133">Transmembrane helix</keyword>
<feature type="transmembrane region" description="Helical" evidence="8">
    <location>
        <begin position="116"/>
        <end position="141"/>
    </location>
</feature>
<keyword evidence="6 8" id="KW-0472">Membrane</keyword>
<evidence type="ECO:0000259" key="9">
    <source>
        <dbReference type="Pfam" id="PF00324"/>
    </source>
</evidence>
<dbReference type="InterPro" id="IPR004841">
    <property type="entry name" value="AA-permease/SLC12A_dom"/>
</dbReference>
<evidence type="ECO:0000256" key="1">
    <source>
        <dbReference type="ARBA" id="ARBA00004141"/>
    </source>
</evidence>
<reference evidence="10 11" key="1">
    <citation type="journal article" date="2018" name="Mycol. Prog.">
        <title>Coniella lustricola, a new species from submerged detritus.</title>
        <authorList>
            <person name="Raudabaugh D.B."/>
            <person name="Iturriaga T."/>
            <person name="Carver A."/>
            <person name="Mondo S."/>
            <person name="Pangilinan J."/>
            <person name="Lipzen A."/>
            <person name="He G."/>
            <person name="Amirebrahimi M."/>
            <person name="Grigoriev I.V."/>
            <person name="Miller A.N."/>
        </authorList>
    </citation>
    <scope>NUCLEOTIDE SEQUENCE [LARGE SCALE GENOMIC DNA]</scope>
    <source>
        <strain evidence="10 11">B22-T-1</strain>
    </source>
</reference>
<gene>
    <name evidence="10" type="ORF">BD289DRAFT_465122</name>
</gene>